<comment type="caution">
    <text evidence="1">The sequence shown here is derived from an EMBL/GenBank/DDBJ whole genome shotgun (WGS) entry which is preliminary data.</text>
</comment>
<organism evidence="1 2">
    <name type="scientific">Ambrosiozyma monospora</name>
    <name type="common">Yeast</name>
    <name type="synonym">Endomycopsis monosporus</name>
    <dbReference type="NCBI Taxonomy" id="43982"/>
    <lineage>
        <taxon>Eukaryota</taxon>
        <taxon>Fungi</taxon>
        <taxon>Dikarya</taxon>
        <taxon>Ascomycota</taxon>
        <taxon>Saccharomycotina</taxon>
        <taxon>Pichiomycetes</taxon>
        <taxon>Pichiales</taxon>
        <taxon>Pichiaceae</taxon>
        <taxon>Ambrosiozyma</taxon>
    </lineage>
</organism>
<evidence type="ECO:0000313" key="2">
    <source>
        <dbReference type="Proteomes" id="UP001165064"/>
    </source>
</evidence>
<sequence>MHLQGSVAGNYFTVGQVGVAIGDAIFTSVVGELGMAVALDEKEVLHANIVNGLYVGVAAAALAFIASLFTIDTDSVKAKEKAKLAAEKLESEHLTSKDLERHDDAHESVIPSGTTN</sequence>
<evidence type="ECO:0000313" key="1">
    <source>
        <dbReference type="EMBL" id="GMF02010.1"/>
    </source>
</evidence>
<protein>
    <submittedName>
        <fullName evidence="1">Unnamed protein product</fullName>
    </submittedName>
</protein>
<accession>A0ACB5U4T4</accession>
<gene>
    <name evidence="1" type="ORF">Amon02_001132000</name>
</gene>
<dbReference type="EMBL" id="BSXS01012268">
    <property type="protein sequence ID" value="GMF02010.1"/>
    <property type="molecule type" value="Genomic_DNA"/>
</dbReference>
<dbReference type="Proteomes" id="UP001165064">
    <property type="component" value="Unassembled WGS sequence"/>
</dbReference>
<name>A0ACB5U4T4_AMBMO</name>
<proteinExistence type="predicted"/>
<keyword evidence="2" id="KW-1185">Reference proteome</keyword>
<reference evidence="1" key="1">
    <citation type="submission" date="2023-04" db="EMBL/GenBank/DDBJ databases">
        <title>Ambrosiozyma monospora NBRC 10751.</title>
        <authorList>
            <person name="Ichikawa N."/>
            <person name="Sato H."/>
            <person name="Tonouchi N."/>
        </authorList>
    </citation>
    <scope>NUCLEOTIDE SEQUENCE</scope>
    <source>
        <strain evidence="1">NBRC 10751</strain>
    </source>
</reference>